<dbReference type="AlphaFoldDB" id="A0AA40F8H7"/>
<gene>
    <name evidence="2" type="ORF">B0T18DRAFT_8282</name>
</gene>
<sequence>MFARPASFASLDTDSWASKTPQRSPCCVRRACAMARSEGIDIRLLRGWTNEPGCRAWPRPNGPRPMDEEHDKTPALAWLAVFGPSSGAGAWPPRGAAPLTRFRRISSSRCSPGKKPRVRVRQTAELGVRSIVNVIIAYFLFGNLRLAHADPPKSQLMVPPPAPKATRGLSHALIATPTPPLAHPSPSLVLSIFESPIVPRVFLRAHVSTHVLNPLILTSPI</sequence>
<protein>
    <submittedName>
        <fullName evidence="2">Uncharacterized protein</fullName>
    </submittedName>
</protein>
<organism evidence="2 3">
    <name type="scientific">Schizothecium vesticola</name>
    <dbReference type="NCBI Taxonomy" id="314040"/>
    <lineage>
        <taxon>Eukaryota</taxon>
        <taxon>Fungi</taxon>
        <taxon>Dikarya</taxon>
        <taxon>Ascomycota</taxon>
        <taxon>Pezizomycotina</taxon>
        <taxon>Sordariomycetes</taxon>
        <taxon>Sordariomycetidae</taxon>
        <taxon>Sordariales</taxon>
        <taxon>Schizotheciaceae</taxon>
        <taxon>Schizothecium</taxon>
    </lineage>
</organism>
<proteinExistence type="predicted"/>
<accession>A0AA40F8H7</accession>
<dbReference type="EMBL" id="JAUKUD010000001">
    <property type="protein sequence ID" value="KAK0753177.1"/>
    <property type="molecule type" value="Genomic_DNA"/>
</dbReference>
<name>A0AA40F8H7_9PEZI</name>
<dbReference type="Proteomes" id="UP001172155">
    <property type="component" value="Unassembled WGS sequence"/>
</dbReference>
<feature type="region of interest" description="Disordered" evidence="1">
    <location>
        <begin position="1"/>
        <end position="22"/>
    </location>
</feature>
<evidence type="ECO:0000313" key="3">
    <source>
        <dbReference type="Proteomes" id="UP001172155"/>
    </source>
</evidence>
<reference evidence="2" key="1">
    <citation type="submission" date="2023-06" db="EMBL/GenBank/DDBJ databases">
        <title>Genome-scale phylogeny and comparative genomics of the fungal order Sordariales.</title>
        <authorList>
            <consortium name="Lawrence Berkeley National Laboratory"/>
            <person name="Hensen N."/>
            <person name="Bonometti L."/>
            <person name="Westerberg I."/>
            <person name="Brannstrom I.O."/>
            <person name="Guillou S."/>
            <person name="Cros-Aarteil S."/>
            <person name="Calhoun S."/>
            <person name="Haridas S."/>
            <person name="Kuo A."/>
            <person name="Mondo S."/>
            <person name="Pangilinan J."/>
            <person name="Riley R."/>
            <person name="LaButti K."/>
            <person name="Andreopoulos B."/>
            <person name="Lipzen A."/>
            <person name="Chen C."/>
            <person name="Yanf M."/>
            <person name="Daum C."/>
            <person name="Ng V."/>
            <person name="Clum A."/>
            <person name="Steindorff A."/>
            <person name="Ohm R."/>
            <person name="Martin F."/>
            <person name="Silar P."/>
            <person name="Natvig D."/>
            <person name="Lalanne C."/>
            <person name="Gautier V."/>
            <person name="Ament-velasquez S.L."/>
            <person name="Kruys A."/>
            <person name="Hutchinson M.I."/>
            <person name="Powell A.J."/>
            <person name="Barry K."/>
            <person name="Miller A.N."/>
            <person name="Grigoriev I.V."/>
            <person name="Debuchy R."/>
            <person name="Gladieux P."/>
            <person name="Thoren M.H."/>
            <person name="Johannesson H."/>
        </authorList>
    </citation>
    <scope>NUCLEOTIDE SEQUENCE</scope>
    <source>
        <strain evidence="2">SMH3187-1</strain>
    </source>
</reference>
<comment type="caution">
    <text evidence="2">The sequence shown here is derived from an EMBL/GenBank/DDBJ whole genome shotgun (WGS) entry which is preliminary data.</text>
</comment>
<keyword evidence="3" id="KW-1185">Reference proteome</keyword>
<feature type="compositionally biased region" description="Polar residues" evidence="1">
    <location>
        <begin position="10"/>
        <end position="22"/>
    </location>
</feature>
<evidence type="ECO:0000256" key="1">
    <source>
        <dbReference type="SAM" id="MobiDB-lite"/>
    </source>
</evidence>
<evidence type="ECO:0000313" key="2">
    <source>
        <dbReference type="EMBL" id="KAK0753177.1"/>
    </source>
</evidence>